<evidence type="ECO:0000313" key="2">
    <source>
        <dbReference type="Proteomes" id="UP000321046"/>
    </source>
</evidence>
<accession>A0A5C6XRD8</accession>
<organism evidence="1 2">
    <name type="scientific">Lujinxingia vulgaris</name>
    <dbReference type="NCBI Taxonomy" id="2600176"/>
    <lineage>
        <taxon>Bacteria</taxon>
        <taxon>Deltaproteobacteria</taxon>
        <taxon>Bradymonadales</taxon>
        <taxon>Lujinxingiaceae</taxon>
        <taxon>Lujinxingia</taxon>
    </lineage>
</organism>
<dbReference type="EMBL" id="VOSL01000002">
    <property type="protein sequence ID" value="TXD44541.1"/>
    <property type="molecule type" value="Genomic_DNA"/>
</dbReference>
<name>A0A5C6XRD8_9DELT</name>
<evidence type="ECO:0000313" key="1">
    <source>
        <dbReference type="EMBL" id="TXD44541.1"/>
    </source>
</evidence>
<dbReference type="RefSeq" id="WP_146972034.1">
    <property type="nucleotide sequence ID" value="NZ_VOSL01000002.1"/>
</dbReference>
<protein>
    <submittedName>
        <fullName evidence="1">Uncharacterized protein</fullName>
    </submittedName>
</protein>
<dbReference type="AlphaFoldDB" id="A0A5C6XRD8"/>
<comment type="caution">
    <text evidence="1">The sequence shown here is derived from an EMBL/GenBank/DDBJ whole genome shotgun (WGS) entry which is preliminary data.</text>
</comment>
<sequence length="155" mass="16413">MISHPNCWLPIALAITIFAGCAEDAEPTLKTFENEGDVCLNRFSFDDQSAIEAEAPIEVIVELPVCLSSSCSSDAQATCEVELDAATNTITLTSQGSYLDTSVVDGTCTADCGLLHAECEIPALPEGQYTLTHGQTTYTFEVPSQPEGCLQADAS</sequence>
<dbReference type="OrthoDB" id="5514168at2"/>
<proteinExistence type="predicted"/>
<reference evidence="1 2" key="1">
    <citation type="submission" date="2019-08" db="EMBL/GenBank/DDBJ databases">
        <title>Bradymonadales sp. TMQ2.</title>
        <authorList>
            <person name="Liang Q."/>
        </authorList>
    </citation>
    <scope>NUCLEOTIDE SEQUENCE [LARGE SCALE GENOMIC DNA]</scope>
    <source>
        <strain evidence="1 2">TMQ2</strain>
    </source>
</reference>
<gene>
    <name evidence="1" type="ORF">FRC96_00215</name>
</gene>
<dbReference type="Proteomes" id="UP000321046">
    <property type="component" value="Unassembled WGS sequence"/>
</dbReference>